<name>A0AAN9KXH4_PHACN</name>
<dbReference type="Proteomes" id="UP001374584">
    <property type="component" value="Unassembled WGS sequence"/>
</dbReference>
<keyword evidence="3" id="KW-1185">Reference proteome</keyword>
<organism evidence="2 3">
    <name type="scientific">Phaseolus coccineus</name>
    <name type="common">Scarlet runner bean</name>
    <name type="synonym">Phaseolus multiflorus</name>
    <dbReference type="NCBI Taxonomy" id="3886"/>
    <lineage>
        <taxon>Eukaryota</taxon>
        <taxon>Viridiplantae</taxon>
        <taxon>Streptophyta</taxon>
        <taxon>Embryophyta</taxon>
        <taxon>Tracheophyta</taxon>
        <taxon>Spermatophyta</taxon>
        <taxon>Magnoliopsida</taxon>
        <taxon>eudicotyledons</taxon>
        <taxon>Gunneridae</taxon>
        <taxon>Pentapetalae</taxon>
        <taxon>rosids</taxon>
        <taxon>fabids</taxon>
        <taxon>Fabales</taxon>
        <taxon>Fabaceae</taxon>
        <taxon>Papilionoideae</taxon>
        <taxon>50 kb inversion clade</taxon>
        <taxon>NPAAA clade</taxon>
        <taxon>indigoferoid/millettioid clade</taxon>
        <taxon>Phaseoleae</taxon>
        <taxon>Phaseolus</taxon>
    </lineage>
</organism>
<evidence type="ECO:0000313" key="3">
    <source>
        <dbReference type="Proteomes" id="UP001374584"/>
    </source>
</evidence>
<accession>A0AAN9KXH4</accession>
<sequence length="196" mass="21612">MLLFKSFRLLLFRLVGWECLGPVLLLLCVVSGGYPLSMEDPAGGQPAANPAEERESSTFSEASVNQQPVIPELEPTLLDENTRRAELALRLRSNWWGIAYNERILDSFVRSQLAIERHIEAALVVDGSTLGYKGSMFKQLGQLSLDPSEVGEGRVADLNALALFGKSSWSKNLFEPARRPMVSIPPYLCSLSVLSC</sequence>
<reference evidence="2 3" key="1">
    <citation type="submission" date="2024-01" db="EMBL/GenBank/DDBJ databases">
        <title>The genomes of 5 underutilized Papilionoideae crops provide insights into root nodulation and disease resistanc.</title>
        <authorList>
            <person name="Jiang F."/>
        </authorList>
    </citation>
    <scope>NUCLEOTIDE SEQUENCE [LARGE SCALE GENOMIC DNA]</scope>
    <source>
        <strain evidence="2">JINMINGXINNONG_FW02</strain>
        <tissue evidence="2">Leaves</tissue>
    </source>
</reference>
<evidence type="ECO:0000313" key="2">
    <source>
        <dbReference type="EMBL" id="KAK7325690.1"/>
    </source>
</evidence>
<protein>
    <submittedName>
        <fullName evidence="2">Uncharacterized protein</fullName>
    </submittedName>
</protein>
<evidence type="ECO:0000256" key="1">
    <source>
        <dbReference type="SAM" id="MobiDB-lite"/>
    </source>
</evidence>
<proteinExistence type="predicted"/>
<feature type="region of interest" description="Disordered" evidence="1">
    <location>
        <begin position="41"/>
        <end position="65"/>
    </location>
</feature>
<dbReference type="EMBL" id="JAYMYR010000106">
    <property type="protein sequence ID" value="KAK7325690.1"/>
    <property type="molecule type" value="Genomic_DNA"/>
</dbReference>
<gene>
    <name evidence="2" type="ORF">VNO80_33956</name>
</gene>
<comment type="caution">
    <text evidence="2">The sequence shown here is derived from an EMBL/GenBank/DDBJ whole genome shotgun (WGS) entry which is preliminary data.</text>
</comment>
<dbReference type="AlphaFoldDB" id="A0AAN9KXH4"/>